<dbReference type="OrthoDB" id="409189at2759"/>
<keyword evidence="6" id="KW-0061">Asparagine biosynthesis</keyword>
<evidence type="ECO:0000313" key="12">
    <source>
        <dbReference type="EMBL" id="EZG81605.1"/>
    </source>
</evidence>
<dbReference type="AlphaFoldDB" id="A0A023BBZ6"/>
<evidence type="ECO:0000256" key="3">
    <source>
        <dbReference type="ARBA" id="ARBA00022605"/>
    </source>
</evidence>
<reference evidence="12" key="1">
    <citation type="submission" date="2013-12" db="EMBL/GenBank/DDBJ databases">
        <authorList>
            <person name="Omoto C.K."/>
            <person name="Sibley D."/>
            <person name="Venepally P."/>
            <person name="Hadjithomas M."/>
            <person name="Karamycheva S."/>
            <person name="Brunk B."/>
            <person name="Roos D."/>
            <person name="Caler E."/>
            <person name="Lorenzi H."/>
        </authorList>
    </citation>
    <scope>NUCLEOTIDE SEQUENCE</scope>
</reference>
<dbReference type="GO" id="GO:0006529">
    <property type="term" value="P:asparagine biosynthetic process"/>
    <property type="evidence" value="ECO:0007669"/>
    <property type="project" value="UniProtKB-KW"/>
</dbReference>
<keyword evidence="2 12" id="KW-0436">Ligase</keyword>
<dbReference type="GO" id="GO:0005829">
    <property type="term" value="C:cytosol"/>
    <property type="evidence" value="ECO:0007669"/>
    <property type="project" value="TreeGrafter"/>
</dbReference>
<dbReference type="VEuPathDB" id="CryptoDB:GNI_018740"/>
<dbReference type="PROSITE" id="PS51278">
    <property type="entry name" value="GATASE_TYPE_2"/>
    <property type="match status" value="1"/>
</dbReference>
<keyword evidence="4" id="KW-0547">Nucleotide-binding</keyword>
<dbReference type="NCBIfam" id="TIGR01536">
    <property type="entry name" value="asn_synth_AEB"/>
    <property type="match status" value="1"/>
</dbReference>
<evidence type="ECO:0000256" key="8">
    <source>
        <dbReference type="ARBA" id="ARBA00029440"/>
    </source>
</evidence>
<feature type="compositionally biased region" description="Polar residues" evidence="10">
    <location>
        <begin position="771"/>
        <end position="782"/>
    </location>
</feature>
<keyword evidence="13" id="KW-1185">Reference proteome</keyword>
<evidence type="ECO:0000259" key="11">
    <source>
        <dbReference type="PROSITE" id="PS51278"/>
    </source>
</evidence>
<dbReference type="InterPro" id="IPR029055">
    <property type="entry name" value="Ntn_hydrolases_N"/>
</dbReference>
<evidence type="ECO:0000313" key="13">
    <source>
        <dbReference type="Proteomes" id="UP000019763"/>
    </source>
</evidence>
<dbReference type="Pfam" id="PF13537">
    <property type="entry name" value="GATase_7"/>
    <property type="match status" value="1"/>
</dbReference>
<evidence type="ECO:0000256" key="5">
    <source>
        <dbReference type="ARBA" id="ARBA00022840"/>
    </source>
</evidence>
<evidence type="ECO:0000256" key="7">
    <source>
        <dbReference type="ARBA" id="ARBA00022962"/>
    </source>
</evidence>
<dbReference type="InterPro" id="IPR017932">
    <property type="entry name" value="GATase_2_dom"/>
</dbReference>
<dbReference type="EC" id="6.3.5.4" evidence="1"/>
<dbReference type="PANTHER" id="PTHR11772:SF2">
    <property type="entry name" value="ASPARAGINE SYNTHETASE [GLUTAMINE-HYDROLYZING]"/>
    <property type="match status" value="1"/>
</dbReference>
<dbReference type="PANTHER" id="PTHR11772">
    <property type="entry name" value="ASPARAGINE SYNTHETASE"/>
    <property type="match status" value="1"/>
</dbReference>
<organism evidence="12 13">
    <name type="scientific">Gregarina niphandrodes</name>
    <name type="common">Septate eugregarine</name>
    <dbReference type="NCBI Taxonomy" id="110365"/>
    <lineage>
        <taxon>Eukaryota</taxon>
        <taxon>Sar</taxon>
        <taxon>Alveolata</taxon>
        <taxon>Apicomplexa</taxon>
        <taxon>Conoidasida</taxon>
        <taxon>Gregarinasina</taxon>
        <taxon>Eugregarinorida</taxon>
        <taxon>Gregarinidae</taxon>
        <taxon>Gregarina</taxon>
    </lineage>
</organism>
<dbReference type="CDD" id="cd00712">
    <property type="entry name" value="AsnB"/>
    <property type="match status" value="1"/>
</dbReference>
<dbReference type="Proteomes" id="UP000019763">
    <property type="component" value="Unassembled WGS sequence"/>
</dbReference>
<evidence type="ECO:0000256" key="10">
    <source>
        <dbReference type="SAM" id="MobiDB-lite"/>
    </source>
</evidence>
<evidence type="ECO:0000256" key="6">
    <source>
        <dbReference type="ARBA" id="ARBA00022888"/>
    </source>
</evidence>
<dbReference type="eggNOG" id="KOG0571">
    <property type="taxonomic scope" value="Eukaryota"/>
</dbReference>
<evidence type="ECO:0000256" key="9">
    <source>
        <dbReference type="ARBA" id="ARBA00048741"/>
    </source>
</evidence>
<evidence type="ECO:0000256" key="1">
    <source>
        <dbReference type="ARBA" id="ARBA00012737"/>
    </source>
</evidence>
<proteinExistence type="predicted"/>
<dbReference type="Gene3D" id="3.60.20.10">
    <property type="entry name" value="Glutamine Phosphoribosylpyrophosphate, subunit 1, domain 1"/>
    <property type="match status" value="1"/>
</dbReference>
<protein>
    <recommendedName>
        <fullName evidence="1">asparagine synthase (glutamine-hydrolyzing)</fullName>
        <ecNumber evidence="1">6.3.5.4</ecNumber>
    </recommendedName>
</protein>
<dbReference type="EMBL" id="AFNH02000136">
    <property type="protein sequence ID" value="EZG81605.1"/>
    <property type="molecule type" value="Genomic_DNA"/>
</dbReference>
<dbReference type="InterPro" id="IPR006426">
    <property type="entry name" value="Asn_synth_AEB"/>
</dbReference>
<dbReference type="GeneID" id="22910947"/>
<feature type="domain" description="Glutamine amidotransferase type-2" evidence="11">
    <location>
        <begin position="342"/>
        <end position="528"/>
    </location>
</feature>
<keyword evidence="5" id="KW-0067">ATP-binding</keyword>
<gene>
    <name evidence="12" type="ORF">GNI_018740</name>
</gene>
<feature type="region of interest" description="Disordered" evidence="10">
    <location>
        <begin position="756"/>
        <end position="782"/>
    </location>
</feature>
<dbReference type="RefSeq" id="XP_011134220.1">
    <property type="nucleotide sequence ID" value="XM_011135918.1"/>
</dbReference>
<evidence type="ECO:0000256" key="2">
    <source>
        <dbReference type="ARBA" id="ARBA00022598"/>
    </source>
</evidence>
<keyword evidence="3" id="KW-0028">Amino-acid biosynthesis</keyword>
<dbReference type="SUPFAM" id="SSF52402">
    <property type="entry name" value="Adenine nucleotide alpha hydrolases-like"/>
    <property type="match status" value="1"/>
</dbReference>
<accession>A0A023BBZ6</accession>
<dbReference type="CDD" id="cd01991">
    <property type="entry name" value="Asn_synthase_B_C"/>
    <property type="match status" value="1"/>
</dbReference>
<dbReference type="InterPro" id="IPR014729">
    <property type="entry name" value="Rossmann-like_a/b/a_fold"/>
</dbReference>
<dbReference type="InterPro" id="IPR033738">
    <property type="entry name" value="AsnB_N"/>
</dbReference>
<comment type="caution">
    <text evidence="12">The sequence shown here is derived from an EMBL/GenBank/DDBJ whole genome shotgun (WGS) entry which is preliminary data.</text>
</comment>
<dbReference type="Gene3D" id="3.40.50.620">
    <property type="entry name" value="HUPs"/>
    <property type="match status" value="2"/>
</dbReference>
<evidence type="ECO:0000256" key="4">
    <source>
        <dbReference type="ARBA" id="ARBA00022741"/>
    </source>
</evidence>
<sequence>MYKPDLEAALTSWPECRYAVRSQETLDTYSGNGTFFQSEWEMDYLEDSSLLQYSLSWDLASMMSPSVSETGPLAPSFSKISFKVYYAAVGGYAAERGNGTVVGTIRVAEGVSSVAGTCIPMSLQASEVVEQEVDIEVWGYPIVMDWSEDYFVDLDPTYNSTRVDTGPSLASGQVLFDFEFDHPELFTEWEQARRLMTAVAATNPEQAIAGNTPNAQGNYSENILRTSNYGKSSQSATEEWNPASNQAFSICLALKVDLEHIVDNQGVENSIVMNTGLPYRTVAVMESLNHYEVLAGASAEVLPIEDDCPFQCDCRYDLVRNDPWFHGTNEGAVDEAVYAKVCGIFSVFLPSGVTDSLLREKAFQLSRRQRHRGPDSTGVQSGGSYCIVQERLSIIGIATGRQPLLSTDGGTILAANGEVYNYKELAELICTRRGCAYTPRSDSDVIMAMYQEFGRECASLLWGMFGFVIYEKATGQFFAARDGLGVCSLYYGVDQSDGRLYIASEMKCIPCDKVSIFPPGCFLTGTAENYTMVEYYKPAWSNLNAMPADMGELRDRLERSVKYHLAADVPVACFLSGGLNSSIIAAMAQKIMRDVNPEARLKTFSVGMSDSSDLAYARIVAERLGTDHTEVLYTAEEGLDIIPELIWHLETYDPFSIRAAIPMYILARTVRSAGVKVILSGEGADEIFGGYLYFHSAPSAEDFRQETIRRLFDCHLSDGLRANKTSMAQSVELRAPFLGSPFVNYAMTIRAEDRMPKPRGYVPAEDAPTPLSRTSTMDSRTTPDATTAAKALDLPIAEPNLIPTPGPSAGTATATGSTTVSSTATAVSVAGSAPGTPMSAAAAAPSSSGSAFIPMLSGSGSSATAECLCSASTTVTAGDELQTAASMESTSGCAEKWLLRKAFENMLPDEVVWRQKEQFCDGVGAQWLRRLHTYAEERISDAEFAQAATKYAHNTPQNKEEFLYREIFNMEYPGQDRAKTVVMWKPKWVDLDETSGRANPLHWSQSGLGDSLAE</sequence>
<comment type="catalytic activity">
    <reaction evidence="9">
        <text>L-aspartate + L-glutamine + ATP + H2O = L-asparagine + L-glutamate + AMP + diphosphate + H(+)</text>
        <dbReference type="Rhea" id="RHEA:12228"/>
        <dbReference type="ChEBI" id="CHEBI:15377"/>
        <dbReference type="ChEBI" id="CHEBI:15378"/>
        <dbReference type="ChEBI" id="CHEBI:29985"/>
        <dbReference type="ChEBI" id="CHEBI:29991"/>
        <dbReference type="ChEBI" id="CHEBI:30616"/>
        <dbReference type="ChEBI" id="CHEBI:33019"/>
        <dbReference type="ChEBI" id="CHEBI:58048"/>
        <dbReference type="ChEBI" id="CHEBI:58359"/>
        <dbReference type="ChEBI" id="CHEBI:456215"/>
        <dbReference type="EC" id="6.3.5.4"/>
    </reaction>
</comment>
<dbReference type="SUPFAM" id="SSF56235">
    <property type="entry name" value="N-terminal nucleophile aminohydrolases (Ntn hydrolases)"/>
    <property type="match status" value="1"/>
</dbReference>
<dbReference type="GO" id="GO:0004066">
    <property type="term" value="F:asparagine synthase (glutamine-hydrolyzing) activity"/>
    <property type="evidence" value="ECO:0007669"/>
    <property type="project" value="UniProtKB-EC"/>
</dbReference>
<dbReference type="GO" id="GO:0005524">
    <property type="term" value="F:ATP binding"/>
    <property type="evidence" value="ECO:0007669"/>
    <property type="project" value="UniProtKB-KW"/>
</dbReference>
<dbReference type="Pfam" id="PF00733">
    <property type="entry name" value="Asn_synthase"/>
    <property type="match status" value="2"/>
</dbReference>
<comment type="pathway">
    <text evidence="8">Amino-acid biosynthesis.</text>
</comment>
<dbReference type="InterPro" id="IPR050795">
    <property type="entry name" value="Asn_Synthetase"/>
</dbReference>
<keyword evidence="7" id="KW-0315">Glutamine amidotransferase</keyword>
<dbReference type="InterPro" id="IPR001962">
    <property type="entry name" value="Asn_synthase"/>
</dbReference>
<name>A0A023BBZ6_GRENI</name>